<reference evidence="3" key="1">
    <citation type="submission" date="2020-03" db="EMBL/GenBank/DDBJ databases">
        <title>Psychroflexus Maritimus sp. nov., isolate from marine sediment.</title>
        <authorList>
            <person name="Zhong Y.-L."/>
        </authorList>
    </citation>
    <scope>NUCLEOTIDE SEQUENCE</scope>
    <source>
        <strain evidence="3">C1</strain>
    </source>
</reference>
<feature type="transmembrane region" description="Helical" evidence="1">
    <location>
        <begin position="61"/>
        <end position="77"/>
    </location>
</feature>
<keyword evidence="1" id="KW-0472">Membrane</keyword>
<dbReference type="GO" id="GO:0016746">
    <property type="term" value="F:acyltransferase activity"/>
    <property type="evidence" value="ECO:0007669"/>
    <property type="project" value="UniProtKB-KW"/>
</dbReference>
<proteinExistence type="predicted"/>
<feature type="transmembrane region" description="Helical" evidence="1">
    <location>
        <begin position="184"/>
        <end position="202"/>
    </location>
</feature>
<keyword evidence="1" id="KW-1133">Transmembrane helix</keyword>
<dbReference type="SMART" id="SM01259">
    <property type="entry name" value="LAB_N"/>
    <property type="match status" value="2"/>
</dbReference>
<feature type="transmembrane region" description="Helical" evidence="1">
    <location>
        <begin position="6"/>
        <end position="26"/>
    </location>
</feature>
<dbReference type="Pfam" id="PF07578">
    <property type="entry name" value="LAB_N"/>
    <property type="match status" value="2"/>
</dbReference>
<feature type="transmembrane region" description="Helical" evidence="1">
    <location>
        <begin position="38"/>
        <end position="55"/>
    </location>
</feature>
<keyword evidence="3" id="KW-0808">Transferase</keyword>
<dbReference type="AlphaFoldDB" id="A0A967ACL7"/>
<sequence length="204" mass="24171">MNSWIVYSIGFVAQLLFSARTLYQWLSSEKKKTVVAPRYFWQISLFASFLLFAYGYLRNDFAIMLGQSLTYFIYIRNIQLEKQWHKFPLFARIFLLVFPLLVGLFYFNNNRIDTYYLFNKEEISTFLLILGVLSQLLFVSRFIYQWIYSERRKLSSLPKGFWVISLAGASLILLYGILRKDPVLIAGHSFGLFVYLRNLILLKK</sequence>
<dbReference type="Proteomes" id="UP000643701">
    <property type="component" value="Unassembled WGS sequence"/>
</dbReference>
<comment type="caution">
    <text evidence="3">The sequence shown here is derived from an EMBL/GenBank/DDBJ whole genome shotgun (WGS) entry which is preliminary data.</text>
</comment>
<evidence type="ECO:0000259" key="2">
    <source>
        <dbReference type="SMART" id="SM01259"/>
    </source>
</evidence>
<organism evidence="3 4">
    <name type="scientific">Psychroflexus maritimus</name>
    <dbReference type="NCBI Taxonomy" id="2714865"/>
    <lineage>
        <taxon>Bacteria</taxon>
        <taxon>Pseudomonadati</taxon>
        <taxon>Bacteroidota</taxon>
        <taxon>Flavobacteriia</taxon>
        <taxon>Flavobacteriales</taxon>
        <taxon>Flavobacteriaceae</taxon>
        <taxon>Psychroflexus</taxon>
    </lineage>
</organism>
<protein>
    <submittedName>
        <fullName evidence="3">Lauroyl acyltransferase</fullName>
    </submittedName>
</protein>
<gene>
    <name evidence="3" type="ORF">G7034_02610</name>
</gene>
<dbReference type="GO" id="GO:0016020">
    <property type="term" value="C:membrane"/>
    <property type="evidence" value="ECO:0007669"/>
    <property type="project" value="GOC"/>
</dbReference>
<evidence type="ECO:0000256" key="1">
    <source>
        <dbReference type="SAM" id="Phobius"/>
    </source>
</evidence>
<evidence type="ECO:0000313" key="3">
    <source>
        <dbReference type="EMBL" id="NGZ89138.1"/>
    </source>
</evidence>
<feature type="transmembrane region" description="Helical" evidence="1">
    <location>
        <begin position="160"/>
        <end position="178"/>
    </location>
</feature>
<dbReference type="InterPro" id="IPR011499">
    <property type="entry name" value="Lipid_A_biosynth_N"/>
</dbReference>
<dbReference type="Gene3D" id="1.20.1280.290">
    <property type="match status" value="2"/>
</dbReference>
<feature type="domain" description="Lipid A biosynthesis N-terminal" evidence="2">
    <location>
        <begin position="130"/>
        <end position="201"/>
    </location>
</feature>
<accession>A0A967ACL7</accession>
<keyword evidence="1" id="KW-0812">Transmembrane</keyword>
<dbReference type="GO" id="GO:0008915">
    <property type="term" value="F:lipid-A-disaccharide synthase activity"/>
    <property type="evidence" value="ECO:0007669"/>
    <property type="project" value="InterPro"/>
</dbReference>
<name>A0A967ACL7_9FLAO</name>
<feature type="transmembrane region" description="Helical" evidence="1">
    <location>
        <begin position="127"/>
        <end position="148"/>
    </location>
</feature>
<dbReference type="GO" id="GO:0009245">
    <property type="term" value="P:lipid A biosynthetic process"/>
    <property type="evidence" value="ECO:0007669"/>
    <property type="project" value="InterPro"/>
</dbReference>
<dbReference type="EMBL" id="JAANAS010000032">
    <property type="protein sequence ID" value="NGZ89138.1"/>
    <property type="molecule type" value="Genomic_DNA"/>
</dbReference>
<feature type="transmembrane region" description="Helical" evidence="1">
    <location>
        <begin position="89"/>
        <end position="107"/>
    </location>
</feature>
<dbReference type="RefSeq" id="WP_166399407.1">
    <property type="nucleotide sequence ID" value="NZ_JAANAS010000032.1"/>
</dbReference>
<feature type="domain" description="Lipid A biosynthesis N-terminal" evidence="2">
    <location>
        <begin position="9"/>
        <end position="80"/>
    </location>
</feature>
<evidence type="ECO:0000313" key="4">
    <source>
        <dbReference type="Proteomes" id="UP000643701"/>
    </source>
</evidence>
<keyword evidence="4" id="KW-1185">Reference proteome</keyword>
<keyword evidence="3" id="KW-0012">Acyltransferase</keyword>